<evidence type="ECO:0000256" key="5">
    <source>
        <dbReference type="ARBA" id="ARBA00022832"/>
    </source>
</evidence>
<dbReference type="HAMAP" id="MF_01815">
    <property type="entry name" value="FabH"/>
    <property type="match status" value="1"/>
</dbReference>
<dbReference type="GO" id="GO:0033818">
    <property type="term" value="F:beta-ketoacyl-acyl-carrier-protein synthase III activity"/>
    <property type="evidence" value="ECO:0007669"/>
    <property type="project" value="UniProtKB-EC"/>
</dbReference>
<dbReference type="PANTHER" id="PTHR34069:SF2">
    <property type="entry name" value="BETA-KETOACYL-[ACYL-CARRIER-PROTEIN] SYNTHASE III"/>
    <property type="match status" value="1"/>
</dbReference>
<comment type="similarity">
    <text evidence="1 10">Belongs to the thiolase-like superfamily. FabH family.</text>
</comment>
<dbReference type="NCBIfam" id="TIGR00747">
    <property type="entry name" value="fabH"/>
    <property type="match status" value="1"/>
</dbReference>
<evidence type="ECO:0000256" key="1">
    <source>
        <dbReference type="ARBA" id="ARBA00008642"/>
    </source>
</evidence>
<dbReference type="Gene3D" id="3.40.47.10">
    <property type="match status" value="1"/>
</dbReference>
<dbReference type="EMBL" id="CP139781">
    <property type="protein sequence ID" value="WRQ87931.1"/>
    <property type="molecule type" value="Genomic_DNA"/>
</dbReference>
<comment type="domain">
    <text evidence="10">The last Arg residue of the ACP-binding site is essential for the weak association between ACP/AcpP and FabH.</text>
</comment>
<keyword evidence="6 10" id="KW-0443">Lipid metabolism</keyword>
<dbReference type="NCBIfam" id="NF006829">
    <property type="entry name" value="PRK09352.1"/>
    <property type="match status" value="1"/>
</dbReference>
<evidence type="ECO:0000256" key="6">
    <source>
        <dbReference type="ARBA" id="ARBA00023098"/>
    </source>
</evidence>
<accession>A0ABZ1C8Y8</accession>
<dbReference type="Pfam" id="PF08545">
    <property type="entry name" value="ACP_syn_III"/>
    <property type="match status" value="1"/>
</dbReference>
<keyword evidence="4 10" id="KW-0808">Transferase</keyword>
<reference evidence="13 14" key="1">
    <citation type="submission" date="2023-12" db="EMBL/GenBank/DDBJ databases">
        <title>Description of an unclassified Opitutus bacterium of Verrucomicrobiota.</title>
        <authorList>
            <person name="Zhang D.-F."/>
        </authorList>
    </citation>
    <scope>NUCLEOTIDE SEQUENCE [LARGE SCALE GENOMIC DNA]</scope>
    <source>
        <strain evidence="13 14">WL0086</strain>
    </source>
</reference>
<dbReference type="InterPro" id="IPR004655">
    <property type="entry name" value="FabH"/>
</dbReference>
<gene>
    <name evidence="10" type="primary">fabH</name>
    <name evidence="13" type="ORF">K1X11_000825</name>
</gene>
<keyword evidence="2 10" id="KW-0963">Cytoplasm</keyword>
<keyword evidence="5 10" id="KW-0276">Fatty acid metabolism</keyword>
<feature type="domain" description="Beta-ketoacyl-[acyl-carrier-protein] synthase III N-terminal" evidence="12">
    <location>
        <begin position="111"/>
        <end position="191"/>
    </location>
</feature>
<keyword evidence="8 10" id="KW-0511">Multifunctional enzyme</keyword>
<protein>
    <recommendedName>
        <fullName evidence="10">Beta-ketoacyl-[acyl-carrier-protein] synthase III</fullName>
        <shortName evidence="10">Beta-ketoacyl-ACP synthase III</shortName>
        <shortName evidence="10">KAS III</shortName>
        <ecNumber evidence="10">2.3.1.180</ecNumber>
    </recommendedName>
    <alternativeName>
        <fullName evidence="10">3-oxoacyl-[acyl-carrier-protein] synthase 3</fullName>
    </alternativeName>
    <alternativeName>
        <fullName evidence="10">3-oxoacyl-[acyl-carrier-protein] synthase III</fullName>
    </alternativeName>
</protein>
<sequence>MASDTPFAILGTGSFAPERVMTNADLADLVETSDEWIITRTGIRERHIASEGEMTSDLAAKAAQAALDDAGLSIEQIDLIIVATVTGDMPMPATACIVQAKLGARPEAACFDVQAACSGFIYALDTAWAMLQSGRYRHAIVIGAEKFSSVLDWSDRSTCVLFGDAAGAVVIGPQPAGSTAEIRGAKLYSEGGNTNLLCIPGGGSNHPTPAAGDPPRHVQMRGREVFKFAVREMKDAARDILEQHGVSPDEVNCVIPHQANLRIIDAIAQYLELPVDRFFVNLDRYGNTSAASIPLALDEARRVGRIKPGDLTLFVAFGAGLTYGSALVRW</sequence>
<evidence type="ECO:0000259" key="12">
    <source>
        <dbReference type="Pfam" id="PF08545"/>
    </source>
</evidence>
<evidence type="ECO:0000313" key="14">
    <source>
        <dbReference type="Proteomes" id="UP000738431"/>
    </source>
</evidence>
<evidence type="ECO:0000259" key="11">
    <source>
        <dbReference type="Pfam" id="PF08541"/>
    </source>
</evidence>
<evidence type="ECO:0000256" key="7">
    <source>
        <dbReference type="ARBA" id="ARBA00023160"/>
    </source>
</evidence>
<dbReference type="SUPFAM" id="SSF53901">
    <property type="entry name" value="Thiolase-like"/>
    <property type="match status" value="1"/>
</dbReference>
<comment type="function">
    <text evidence="10">Catalyzes the condensation reaction of fatty acid synthesis by the addition to an acyl acceptor of two carbons from malonyl-ACP. Catalyzes the first condensation reaction which initiates fatty acid synthesis and may therefore play a role in governing the total rate of fatty acid production. Possesses both acetoacetyl-ACP synthase and acetyl transacylase activities. Its substrate specificity determines the biosynthesis of branched-chain and/or straight-chain of fatty acids.</text>
</comment>
<keyword evidence="7 10" id="KW-0275">Fatty acid biosynthesis</keyword>
<evidence type="ECO:0000256" key="4">
    <source>
        <dbReference type="ARBA" id="ARBA00022679"/>
    </source>
</evidence>
<dbReference type="PANTHER" id="PTHR34069">
    <property type="entry name" value="3-OXOACYL-[ACYL-CARRIER-PROTEIN] SYNTHASE 3"/>
    <property type="match status" value="1"/>
</dbReference>
<dbReference type="InterPro" id="IPR013751">
    <property type="entry name" value="ACP_syn_III_N"/>
</dbReference>
<evidence type="ECO:0000256" key="8">
    <source>
        <dbReference type="ARBA" id="ARBA00023268"/>
    </source>
</evidence>
<dbReference type="CDD" id="cd00830">
    <property type="entry name" value="KAS_III"/>
    <property type="match status" value="1"/>
</dbReference>
<comment type="subunit">
    <text evidence="10">Homodimer.</text>
</comment>
<keyword evidence="14" id="KW-1185">Reference proteome</keyword>
<feature type="active site" evidence="10">
    <location>
        <position position="287"/>
    </location>
</feature>
<dbReference type="EC" id="2.3.1.180" evidence="10"/>
<feature type="domain" description="Beta-ketoacyl-[acyl-carrier-protein] synthase III C-terminal" evidence="11">
    <location>
        <begin position="241"/>
        <end position="330"/>
    </location>
</feature>
<comment type="catalytic activity">
    <reaction evidence="10">
        <text>malonyl-[ACP] + acetyl-CoA + H(+) = 3-oxobutanoyl-[ACP] + CO2 + CoA</text>
        <dbReference type="Rhea" id="RHEA:12080"/>
        <dbReference type="Rhea" id="RHEA-COMP:9623"/>
        <dbReference type="Rhea" id="RHEA-COMP:9625"/>
        <dbReference type="ChEBI" id="CHEBI:15378"/>
        <dbReference type="ChEBI" id="CHEBI:16526"/>
        <dbReference type="ChEBI" id="CHEBI:57287"/>
        <dbReference type="ChEBI" id="CHEBI:57288"/>
        <dbReference type="ChEBI" id="CHEBI:78449"/>
        <dbReference type="ChEBI" id="CHEBI:78450"/>
        <dbReference type="EC" id="2.3.1.180"/>
    </reaction>
</comment>
<keyword evidence="9 10" id="KW-0012">Acyltransferase</keyword>
<dbReference type="InterPro" id="IPR016039">
    <property type="entry name" value="Thiolase-like"/>
</dbReference>
<comment type="pathway">
    <text evidence="10">Lipid metabolism; fatty acid biosynthesis.</text>
</comment>
<dbReference type="RefSeq" id="WP_221029031.1">
    <property type="nucleotide sequence ID" value="NZ_CP139781.1"/>
</dbReference>
<dbReference type="InterPro" id="IPR013747">
    <property type="entry name" value="ACP_syn_III_C"/>
</dbReference>
<feature type="active site" evidence="10">
    <location>
        <position position="117"/>
    </location>
</feature>
<proteinExistence type="inferred from homology"/>
<name>A0ABZ1C8Y8_9BACT</name>
<comment type="subcellular location">
    <subcellularLocation>
        <location evidence="10">Cytoplasm</location>
    </subcellularLocation>
</comment>
<evidence type="ECO:0000256" key="2">
    <source>
        <dbReference type="ARBA" id="ARBA00022490"/>
    </source>
</evidence>
<organism evidence="13 14">
    <name type="scientific">Actomonas aquatica</name>
    <dbReference type="NCBI Taxonomy" id="2866162"/>
    <lineage>
        <taxon>Bacteria</taxon>
        <taxon>Pseudomonadati</taxon>
        <taxon>Verrucomicrobiota</taxon>
        <taxon>Opitutia</taxon>
        <taxon>Opitutales</taxon>
        <taxon>Opitutaceae</taxon>
        <taxon>Actomonas</taxon>
    </lineage>
</organism>
<keyword evidence="3 10" id="KW-0444">Lipid biosynthesis</keyword>
<feature type="region of interest" description="ACP-binding" evidence="10">
    <location>
        <begin position="258"/>
        <end position="262"/>
    </location>
</feature>
<evidence type="ECO:0000256" key="9">
    <source>
        <dbReference type="ARBA" id="ARBA00023315"/>
    </source>
</evidence>
<dbReference type="Pfam" id="PF08541">
    <property type="entry name" value="ACP_syn_III_C"/>
    <property type="match status" value="1"/>
</dbReference>
<feature type="active site" evidence="10">
    <location>
        <position position="257"/>
    </location>
</feature>
<evidence type="ECO:0000313" key="13">
    <source>
        <dbReference type="EMBL" id="WRQ87931.1"/>
    </source>
</evidence>
<evidence type="ECO:0000256" key="10">
    <source>
        <dbReference type="HAMAP-Rule" id="MF_01815"/>
    </source>
</evidence>
<evidence type="ECO:0000256" key="3">
    <source>
        <dbReference type="ARBA" id="ARBA00022516"/>
    </source>
</evidence>
<dbReference type="Proteomes" id="UP000738431">
    <property type="component" value="Chromosome"/>
</dbReference>